<dbReference type="AlphaFoldDB" id="A0AAD5YMS9"/>
<dbReference type="EMBL" id="JANAWD010000029">
    <property type="protein sequence ID" value="KAJ3490368.1"/>
    <property type="molecule type" value="Genomic_DNA"/>
</dbReference>
<feature type="compositionally biased region" description="Polar residues" evidence="1">
    <location>
        <begin position="408"/>
        <end position="422"/>
    </location>
</feature>
<keyword evidence="2" id="KW-1133">Transmembrane helix</keyword>
<evidence type="ECO:0000256" key="1">
    <source>
        <dbReference type="SAM" id="MobiDB-lite"/>
    </source>
</evidence>
<keyword evidence="2" id="KW-0472">Membrane</keyword>
<reference evidence="3" key="1">
    <citation type="submission" date="2022-07" db="EMBL/GenBank/DDBJ databases">
        <title>Genome Sequence of Physisporinus lineatus.</title>
        <authorList>
            <person name="Buettner E."/>
        </authorList>
    </citation>
    <scope>NUCLEOTIDE SEQUENCE</scope>
    <source>
        <strain evidence="3">VT162</strain>
    </source>
</reference>
<feature type="region of interest" description="Disordered" evidence="1">
    <location>
        <begin position="408"/>
        <end position="433"/>
    </location>
</feature>
<gene>
    <name evidence="3" type="ORF">NLI96_g1480</name>
</gene>
<evidence type="ECO:0000313" key="4">
    <source>
        <dbReference type="Proteomes" id="UP001212997"/>
    </source>
</evidence>
<keyword evidence="2" id="KW-0812">Transmembrane</keyword>
<organism evidence="3 4">
    <name type="scientific">Meripilus lineatus</name>
    <dbReference type="NCBI Taxonomy" id="2056292"/>
    <lineage>
        <taxon>Eukaryota</taxon>
        <taxon>Fungi</taxon>
        <taxon>Dikarya</taxon>
        <taxon>Basidiomycota</taxon>
        <taxon>Agaricomycotina</taxon>
        <taxon>Agaricomycetes</taxon>
        <taxon>Polyporales</taxon>
        <taxon>Meripilaceae</taxon>
        <taxon>Meripilus</taxon>
    </lineage>
</organism>
<accession>A0AAD5YMS9</accession>
<dbReference type="Proteomes" id="UP001212997">
    <property type="component" value="Unassembled WGS sequence"/>
</dbReference>
<sequence length="451" mass="49816">MANGIGENISRSFSFWGMVGAVMLALKLKERMDDYQEIATEEGRVALPRTPHEDSEEAALFRDGDDDVTLHEVDTTLGARPKRKRSKDCCVCCGLRCGLFWKAFGIVCLIVLAWQTIRLIIWAVTPTPNGLENMPVYSSSLGCLDADFLYQGDKNTYVVPIDPSRLDHSIDFSGAAVGTLVIAEATHDAENVRFEMTLRTNDKALLSDVSVVHPSHEDIEEGLSHSRIKLNTPNVLGSACMRFDTTLYIPPKIKKLHVQAHSVAHISFDAQSKLNLDKLFITMYNNDKKNMLLPNPSVVAGEMTLEMTRGWLVGEVNLVNETVISTQRGDATTNLRVLPLSLDDPPTPATLQTTTGAGRTDLFYVSDHGSPHRPISAIHRSSRNGDLYLTYKDAEFSGTVKLDAKSYTTTGLQGSPHGSNQDIEPPWHGDKNGKDRLTIQSLNGWVGLYFQ</sequence>
<evidence type="ECO:0000256" key="2">
    <source>
        <dbReference type="SAM" id="Phobius"/>
    </source>
</evidence>
<protein>
    <submittedName>
        <fullName evidence="3">Uncharacterized protein</fullName>
    </submittedName>
</protein>
<feature type="transmembrane region" description="Helical" evidence="2">
    <location>
        <begin position="89"/>
        <end position="114"/>
    </location>
</feature>
<evidence type="ECO:0000313" key="3">
    <source>
        <dbReference type="EMBL" id="KAJ3490368.1"/>
    </source>
</evidence>
<keyword evidence="4" id="KW-1185">Reference proteome</keyword>
<proteinExistence type="predicted"/>
<name>A0AAD5YMS9_9APHY</name>
<comment type="caution">
    <text evidence="3">The sequence shown here is derived from an EMBL/GenBank/DDBJ whole genome shotgun (WGS) entry which is preliminary data.</text>
</comment>